<keyword evidence="2" id="KW-1185">Reference proteome</keyword>
<protein>
    <submittedName>
        <fullName evidence="1">Uncharacterized protein</fullName>
    </submittedName>
</protein>
<dbReference type="EMBL" id="SMKS01000011">
    <property type="protein sequence ID" value="TDD07348.1"/>
    <property type="molecule type" value="Genomic_DNA"/>
</dbReference>
<comment type="caution">
    <text evidence="1">The sequence shown here is derived from an EMBL/GenBank/DDBJ whole genome shotgun (WGS) entry which is preliminary data.</text>
</comment>
<reference evidence="1 2" key="1">
    <citation type="submission" date="2019-03" db="EMBL/GenBank/DDBJ databases">
        <title>Draft genome sequences of novel Actinobacteria.</title>
        <authorList>
            <person name="Sahin N."/>
            <person name="Ay H."/>
            <person name="Saygin H."/>
        </authorList>
    </citation>
    <scope>NUCLEOTIDE SEQUENCE [LARGE SCALE GENOMIC DNA]</scope>
    <source>
        <strain evidence="1 2">16K309</strain>
    </source>
</reference>
<dbReference type="AlphaFoldDB" id="A0A4R4VNC0"/>
<evidence type="ECO:0000313" key="1">
    <source>
        <dbReference type="EMBL" id="TDD07348.1"/>
    </source>
</evidence>
<organism evidence="1 2">
    <name type="scientific">Saccharopolyspora terrae</name>
    <dbReference type="NCBI Taxonomy" id="2530384"/>
    <lineage>
        <taxon>Bacteria</taxon>
        <taxon>Bacillati</taxon>
        <taxon>Actinomycetota</taxon>
        <taxon>Actinomycetes</taxon>
        <taxon>Pseudonocardiales</taxon>
        <taxon>Pseudonocardiaceae</taxon>
        <taxon>Saccharopolyspora</taxon>
    </lineage>
</organism>
<dbReference type="RefSeq" id="WP_132673627.1">
    <property type="nucleotide sequence ID" value="NZ_SMKS01000011.1"/>
</dbReference>
<proteinExistence type="predicted"/>
<name>A0A4R4VNC0_9PSEU</name>
<evidence type="ECO:0000313" key="2">
    <source>
        <dbReference type="Proteomes" id="UP000295674"/>
    </source>
</evidence>
<gene>
    <name evidence="1" type="ORF">E1181_09600</name>
</gene>
<sequence>MKLSKVTECKDENCPAVYVSDRGTAVIQGVPVDVGAEGLTLGDGEAAVELPPDVVLAAVGALQEVKSVPLEPA</sequence>
<dbReference type="Proteomes" id="UP000295674">
    <property type="component" value="Unassembled WGS sequence"/>
</dbReference>
<dbReference type="OrthoDB" id="3431675at2"/>
<accession>A0A4R4VNC0</accession>